<dbReference type="Proteomes" id="UP001589575">
    <property type="component" value="Unassembled WGS sequence"/>
</dbReference>
<comment type="caution">
    <text evidence="1">The sequence shown here is derived from an EMBL/GenBank/DDBJ whole genome shotgun (WGS) entry which is preliminary data.</text>
</comment>
<evidence type="ECO:0000313" key="2">
    <source>
        <dbReference type="Proteomes" id="UP001589575"/>
    </source>
</evidence>
<name>A0ABV5G9C4_9MICC</name>
<accession>A0ABV5G9C4</accession>
<sequence>MFWGPAASSGSGTSWLEVYVDNEPAVTISVRGWFTRYWTAARGRVRRSMVGSGLFAQHRGDQGS</sequence>
<protein>
    <submittedName>
        <fullName evidence="1">Uncharacterized protein</fullName>
    </submittedName>
</protein>
<evidence type="ECO:0000313" key="1">
    <source>
        <dbReference type="EMBL" id="MFB9075569.1"/>
    </source>
</evidence>
<keyword evidence="2" id="KW-1185">Reference proteome</keyword>
<reference evidence="1 2" key="1">
    <citation type="submission" date="2024-09" db="EMBL/GenBank/DDBJ databases">
        <authorList>
            <person name="Sun Q."/>
            <person name="Mori K."/>
        </authorList>
    </citation>
    <scope>NUCLEOTIDE SEQUENCE [LARGE SCALE GENOMIC DNA]</scope>
    <source>
        <strain evidence="1 2">CCM 7609</strain>
    </source>
</reference>
<organism evidence="1 2">
    <name type="scientific">Citricoccus parietis</name>
    <dbReference type="NCBI Taxonomy" id="592307"/>
    <lineage>
        <taxon>Bacteria</taxon>
        <taxon>Bacillati</taxon>
        <taxon>Actinomycetota</taxon>
        <taxon>Actinomycetes</taxon>
        <taxon>Micrococcales</taxon>
        <taxon>Micrococcaceae</taxon>
        <taxon>Citricoccus</taxon>
    </lineage>
</organism>
<proteinExistence type="predicted"/>
<gene>
    <name evidence="1" type="ORF">ACFFX0_32155</name>
</gene>
<dbReference type="EMBL" id="JBHMFI010000023">
    <property type="protein sequence ID" value="MFB9075569.1"/>
    <property type="molecule type" value="Genomic_DNA"/>
</dbReference>